<sequence>MKYKEFVGKFVSSLNLVKRDLVLLFTGPIEYIYTFTISNSVKVKIEPHNNSTEKVGFYIINKLKSLKTKIYLKQIGSTVLKIPGNNDVDFIAYPYDGNLHNIIPNITKIFGSPKKVKKEFVQWEFKIKEVECALLLAKRGCRLYKRISEDQMLLQSNQNNVHKYVKMKLASDGVSLREYERRKIYFFYQLRK</sequence>
<dbReference type="AlphaFoldDB" id="A0A0G0N7R1"/>
<accession>A0A0G0N7R1</accession>
<dbReference type="EMBL" id="LBWP01000006">
    <property type="protein sequence ID" value="KKR11498.1"/>
    <property type="molecule type" value="Genomic_DNA"/>
</dbReference>
<proteinExistence type="predicted"/>
<evidence type="ECO:0000313" key="2">
    <source>
        <dbReference type="Proteomes" id="UP000034246"/>
    </source>
</evidence>
<reference evidence="1 2" key="1">
    <citation type="journal article" date="2015" name="Nature">
        <title>rRNA introns, odd ribosomes, and small enigmatic genomes across a large radiation of phyla.</title>
        <authorList>
            <person name="Brown C.T."/>
            <person name="Hug L.A."/>
            <person name="Thomas B.C."/>
            <person name="Sharon I."/>
            <person name="Castelle C.J."/>
            <person name="Singh A."/>
            <person name="Wilkins M.J."/>
            <person name="Williams K.H."/>
            <person name="Banfield J.F."/>
        </authorList>
    </citation>
    <scope>NUCLEOTIDE SEQUENCE [LARGE SCALE GENOMIC DNA]</scope>
</reference>
<dbReference type="Proteomes" id="UP000034246">
    <property type="component" value="Unassembled WGS sequence"/>
</dbReference>
<dbReference type="STRING" id="1618550.UT39_C0006G0004"/>
<organism evidence="1 2">
    <name type="scientific">Candidatus Woesebacteria bacterium GW2011_GWA1_39_21</name>
    <dbReference type="NCBI Taxonomy" id="1618550"/>
    <lineage>
        <taxon>Bacteria</taxon>
        <taxon>Candidatus Woeseibacteriota</taxon>
    </lineage>
</organism>
<evidence type="ECO:0000313" key="1">
    <source>
        <dbReference type="EMBL" id="KKR11498.1"/>
    </source>
</evidence>
<gene>
    <name evidence="1" type="ORF">UT39_C0006G0004</name>
</gene>
<name>A0A0G0N7R1_9BACT</name>
<comment type="caution">
    <text evidence="1">The sequence shown here is derived from an EMBL/GenBank/DDBJ whole genome shotgun (WGS) entry which is preliminary data.</text>
</comment>
<protein>
    <submittedName>
        <fullName evidence="1">Uncharacterized protein</fullName>
    </submittedName>
</protein>